<dbReference type="PANTHER" id="PTHR47185:SF1">
    <property type="entry name" value="PX DOMAIN-CONTAINING PROTEIN YPR097W"/>
    <property type="match status" value="1"/>
</dbReference>
<feature type="domain" description="PX" evidence="1">
    <location>
        <begin position="81"/>
        <end position="324"/>
    </location>
</feature>
<sequence>MNLNESSESFQSFSSALDSFEIASVETCLKNNTIFDSKLHKEYLRFHLTEKLITNEFQFTFIDTAASLTTVKIGNNLNKIYLKTDTTMRFVNPIPFVEKCLSFFLWGPLGVNSLLQRFGAMVTDHDKTIAKLAIEREKLGSLAIPIEEYINKSFSNRCSLNEESTNQDLLAFFSDSNIPHLIESYNARNSTHRKFKIENCFSLVKLHLRVKEKEKFISALGSPNIIKLITLISKIFPPLLSEIYSVSNFHDVFQQFFKTLSEILEILEFDYSKKKSDWKTTIEKIKCPIRMFFNIFYDIIYKISHKNPTGENGFHSLVEWFIKLMLNFSQLHSSATFSTCVPNIENQTTSNCVLEKIFSSLSNEEKKNLEQELNYLILKKEYVGNMKDHENNDLNFIEGKFLDLWFENVINKSS</sequence>
<name>A0AAD5TZZ3_9FUNG</name>
<comment type="caution">
    <text evidence="2">The sequence shown here is derived from an EMBL/GenBank/DDBJ whole genome shotgun (WGS) entry which is preliminary data.</text>
</comment>
<dbReference type="PANTHER" id="PTHR47185">
    <property type="entry name" value="PX DOMAIN-CONTAINING PROTEIN YPR097W"/>
    <property type="match status" value="1"/>
</dbReference>
<accession>A0AAD5TZZ3</accession>
<evidence type="ECO:0000313" key="2">
    <source>
        <dbReference type="EMBL" id="KAJ3218829.1"/>
    </source>
</evidence>
<dbReference type="EMBL" id="JADGJW010000363">
    <property type="protein sequence ID" value="KAJ3218829.1"/>
    <property type="molecule type" value="Genomic_DNA"/>
</dbReference>
<dbReference type="GO" id="GO:0035091">
    <property type="term" value="F:phosphatidylinositol binding"/>
    <property type="evidence" value="ECO:0007669"/>
    <property type="project" value="TreeGrafter"/>
</dbReference>
<dbReference type="Pfam" id="PF12825">
    <property type="entry name" value="DUF3818"/>
    <property type="match status" value="1"/>
</dbReference>
<evidence type="ECO:0000313" key="3">
    <source>
        <dbReference type="Proteomes" id="UP001211065"/>
    </source>
</evidence>
<reference evidence="2" key="1">
    <citation type="submission" date="2020-05" db="EMBL/GenBank/DDBJ databases">
        <title>Phylogenomic resolution of chytrid fungi.</title>
        <authorList>
            <person name="Stajich J.E."/>
            <person name="Amses K."/>
            <person name="Simmons R."/>
            <person name="Seto K."/>
            <person name="Myers J."/>
            <person name="Bonds A."/>
            <person name="Quandt C.A."/>
            <person name="Barry K."/>
            <person name="Liu P."/>
            <person name="Grigoriev I."/>
            <person name="Longcore J.E."/>
            <person name="James T.Y."/>
        </authorList>
    </citation>
    <scope>NUCLEOTIDE SEQUENCE</scope>
    <source>
        <strain evidence="2">JEL0476</strain>
    </source>
</reference>
<keyword evidence="3" id="KW-1185">Reference proteome</keyword>
<dbReference type="AlphaFoldDB" id="A0AAD5TZZ3"/>
<organism evidence="2 3">
    <name type="scientific">Clydaea vesicula</name>
    <dbReference type="NCBI Taxonomy" id="447962"/>
    <lineage>
        <taxon>Eukaryota</taxon>
        <taxon>Fungi</taxon>
        <taxon>Fungi incertae sedis</taxon>
        <taxon>Chytridiomycota</taxon>
        <taxon>Chytridiomycota incertae sedis</taxon>
        <taxon>Chytridiomycetes</taxon>
        <taxon>Lobulomycetales</taxon>
        <taxon>Lobulomycetaceae</taxon>
        <taxon>Clydaea</taxon>
    </lineage>
</organism>
<dbReference type="Proteomes" id="UP001211065">
    <property type="component" value="Unassembled WGS sequence"/>
</dbReference>
<dbReference type="InterPro" id="IPR024554">
    <property type="entry name" value="LEC1-like_C"/>
</dbReference>
<dbReference type="InterPro" id="IPR047168">
    <property type="entry name" value="LEC1-like"/>
</dbReference>
<protein>
    <recommendedName>
        <fullName evidence="1">PX domain-containing protein</fullName>
    </recommendedName>
</protein>
<gene>
    <name evidence="2" type="ORF">HK099_004919</name>
</gene>
<evidence type="ECO:0000259" key="1">
    <source>
        <dbReference type="Pfam" id="PF12825"/>
    </source>
</evidence>
<proteinExistence type="predicted"/>